<organism evidence="2 3">
    <name type="scientific">Fusarium tjaetaba</name>
    <dbReference type="NCBI Taxonomy" id="1567544"/>
    <lineage>
        <taxon>Eukaryota</taxon>
        <taxon>Fungi</taxon>
        <taxon>Dikarya</taxon>
        <taxon>Ascomycota</taxon>
        <taxon>Pezizomycotina</taxon>
        <taxon>Sordariomycetes</taxon>
        <taxon>Hypocreomycetidae</taxon>
        <taxon>Hypocreales</taxon>
        <taxon>Nectriaceae</taxon>
        <taxon>Fusarium</taxon>
        <taxon>Fusarium fujikuroi species complex</taxon>
    </lineage>
</organism>
<sequence>MALAFQSHKPLRSWPTTNFQAQKYQSQKPQSPYCPHYSSAHEPSLQDSQPRPVSASSCYSVPETLPKRNLKIEAASQLRSFSSASGRILRPPLQLHQRPFLSSENIRPARPTPVRRSQSDPVKDCSLEPPPVPPKDDVITHPQQGHGLCVSGDSDFEPDKRNTFGYTEHPTTYTSYWSDPSCSESGSSTDDEEESTDAGETDFETSDIEDSLLHLSVIQAQRLSLHTWILNPTTADIDDKPGSKLNWRSRIGYRNIAGPHHSKETKRWGIIF</sequence>
<dbReference type="EMBL" id="JAAQRI010000021">
    <property type="protein sequence ID" value="KAF5649538.1"/>
    <property type="molecule type" value="Genomic_DNA"/>
</dbReference>
<feature type="region of interest" description="Disordered" evidence="1">
    <location>
        <begin position="175"/>
        <end position="203"/>
    </location>
</feature>
<dbReference type="Proteomes" id="UP000530670">
    <property type="component" value="Unassembled WGS sequence"/>
</dbReference>
<evidence type="ECO:0000313" key="2">
    <source>
        <dbReference type="EMBL" id="KAF5649538.1"/>
    </source>
</evidence>
<evidence type="ECO:0000256" key="1">
    <source>
        <dbReference type="SAM" id="MobiDB-lite"/>
    </source>
</evidence>
<dbReference type="AlphaFoldDB" id="A0A8H5SEI5"/>
<feature type="compositionally biased region" description="Low complexity" evidence="1">
    <location>
        <begin position="178"/>
        <end position="188"/>
    </location>
</feature>
<feature type="region of interest" description="Disordered" evidence="1">
    <location>
        <begin position="1"/>
        <end position="60"/>
    </location>
</feature>
<feature type="region of interest" description="Disordered" evidence="1">
    <location>
        <begin position="99"/>
        <end position="133"/>
    </location>
</feature>
<dbReference type="OrthoDB" id="5097415at2759"/>
<protein>
    <submittedName>
        <fullName evidence="2">Uncharacterized protein</fullName>
    </submittedName>
</protein>
<feature type="compositionally biased region" description="Polar residues" evidence="1">
    <location>
        <begin position="14"/>
        <end position="30"/>
    </location>
</feature>
<dbReference type="RefSeq" id="XP_037212005.1">
    <property type="nucleotide sequence ID" value="XM_037356702.1"/>
</dbReference>
<proteinExistence type="predicted"/>
<feature type="compositionally biased region" description="Polar residues" evidence="1">
    <location>
        <begin position="45"/>
        <end position="59"/>
    </location>
</feature>
<gene>
    <name evidence="2" type="ORF">FTJAE_975</name>
</gene>
<comment type="caution">
    <text evidence="2">The sequence shown here is derived from an EMBL/GenBank/DDBJ whole genome shotgun (WGS) entry which is preliminary data.</text>
</comment>
<reference evidence="2 3" key="1">
    <citation type="submission" date="2020-05" db="EMBL/GenBank/DDBJ databases">
        <title>Identification and distribution of gene clusters putatively required for synthesis of sphingolipid metabolism inhibitors in phylogenetically diverse species of the filamentous fungus Fusarium.</title>
        <authorList>
            <person name="Kim H.-S."/>
            <person name="Busman M."/>
            <person name="Brown D.W."/>
            <person name="Divon H."/>
            <person name="Uhlig S."/>
            <person name="Proctor R.H."/>
        </authorList>
    </citation>
    <scope>NUCLEOTIDE SEQUENCE [LARGE SCALE GENOMIC DNA]</scope>
    <source>
        <strain evidence="2 3">NRRL 66243</strain>
    </source>
</reference>
<accession>A0A8H5SEI5</accession>
<keyword evidence="3" id="KW-1185">Reference proteome</keyword>
<name>A0A8H5SEI5_9HYPO</name>
<feature type="compositionally biased region" description="Basic and acidic residues" evidence="1">
    <location>
        <begin position="117"/>
        <end position="126"/>
    </location>
</feature>
<evidence type="ECO:0000313" key="3">
    <source>
        <dbReference type="Proteomes" id="UP000530670"/>
    </source>
</evidence>
<feature type="compositionally biased region" description="Acidic residues" evidence="1">
    <location>
        <begin position="189"/>
        <end position="203"/>
    </location>
</feature>
<dbReference type="GeneID" id="59308972"/>